<name>A0ABY4RGG0_9BACL</name>
<feature type="domain" description="ABC transmembrane type-1" evidence="7">
    <location>
        <begin position="70"/>
        <end position="285"/>
    </location>
</feature>
<evidence type="ECO:0000256" key="2">
    <source>
        <dbReference type="ARBA" id="ARBA00022448"/>
    </source>
</evidence>
<reference evidence="8" key="2">
    <citation type="journal article" date="2021" name="J Anim Sci Technol">
        <title>Complete genome sequence of Paenibacillus konkukensis sp. nov. SK3146 as a potential probiotic strain.</title>
        <authorList>
            <person name="Jung H.I."/>
            <person name="Park S."/>
            <person name="Niu K.M."/>
            <person name="Lee S.W."/>
            <person name="Kothari D."/>
            <person name="Yi K.J."/>
            <person name="Kim S.K."/>
        </authorList>
    </citation>
    <scope>NUCLEOTIDE SEQUENCE</scope>
    <source>
        <strain evidence="8">SK3146</strain>
    </source>
</reference>
<feature type="transmembrane region" description="Helical" evidence="6">
    <location>
        <begin position="204"/>
        <end position="222"/>
    </location>
</feature>
<comment type="subcellular location">
    <subcellularLocation>
        <location evidence="6">Cell membrane</location>
        <topology evidence="6">Multi-pass membrane protein</topology>
    </subcellularLocation>
    <subcellularLocation>
        <location evidence="1">Membrane</location>
        <topology evidence="1">Multi-pass membrane protein</topology>
    </subcellularLocation>
</comment>
<evidence type="ECO:0000313" key="9">
    <source>
        <dbReference type="Proteomes" id="UP001057134"/>
    </source>
</evidence>
<dbReference type="InterPro" id="IPR035906">
    <property type="entry name" value="MetI-like_sf"/>
</dbReference>
<organism evidence="8 9">
    <name type="scientific">Paenibacillus konkukensis</name>
    <dbReference type="NCBI Taxonomy" id="2020716"/>
    <lineage>
        <taxon>Bacteria</taxon>
        <taxon>Bacillati</taxon>
        <taxon>Bacillota</taxon>
        <taxon>Bacilli</taxon>
        <taxon>Bacillales</taxon>
        <taxon>Paenibacillaceae</taxon>
        <taxon>Paenibacillus</taxon>
    </lineage>
</organism>
<sequence length="298" mass="33830">MQKAVKQGIPLYIMILPDLLYFLLFRYAPMGGIILAFKDFDPFEGIWASPWVGFKHFQVLFSEPDFWRLLTNTLMLSALNLFLYFPVPIVIAVLLNEARIKWFAKTVQTVVYIPHFVSWVVVVGITVVLFASQDGGVNKLLAEYGWSRIDLLTDPGYFRALYVLQSIWKETGWGTIIFLAALASIDPTLYEAAVMDGAGRWRQMWHITLPALRTIAVLLFILRLGQVMDSGFEHIYLLQNSLNLAVSDVFDTYVYRQGVLQGEYSFTTAIGLFKSIVGLIFVLAANKLAKRFGEEGVY</sequence>
<dbReference type="CDD" id="cd06261">
    <property type="entry name" value="TM_PBP2"/>
    <property type="match status" value="1"/>
</dbReference>
<dbReference type="Pfam" id="PF00528">
    <property type="entry name" value="BPD_transp_1"/>
    <property type="match status" value="1"/>
</dbReference>
<comment type="similarity">
    <text evidence="6">Belongs to the binding-protein-dependent transport system permease family.</text>
</comment>
<keyword evidence="2 6" id="KW-0813">Transport</keyword>
<feature type="transmembrane region" description="Helical" evidence="6">
    <location>
        <begin position="12"/>
        <end position="37"/>
    </location>
</feature>
<protein>
    <submittedName>
        <fullName evidence="8">Multiple-sugar transport system permease YteP</fullName>
    </submittedName>
</protein>
<reference evidence="8" key="1">
    <citation type="submission" date="2018-02" db="EMBL/GenBank/DDBJ databases">
        <authorList>
            <person name="Kim S.-K."/>
            <person name="Jung H.-I."/>
            <person name="Lee S.-W."/>
        </authorList>
    </citation>
    <scope>NUCLEOTIDE SEQUENCE</scope>
    <source>
        <strain evidence="8">SK3146</strain>
    </source>
</reference>
<evidence type="ECO:0000259" key="7">
    <source>
        <dbReference type="PROSITE" id="PS50928"/>
    </source>
</evidence>
<feature type="transmembrane region" description="Helical" evidence="6">
    <location>
        <begin position="172"/>
        <end position="192"/>
    </location>
</feature>
<dbReference type="Gene3D" id="1.10.3720.10">
    <property type="entry name" value="MetI-like"/>
    <property type="match status" value="1"/>
</dbReference>
<dbReference type="SUPFAM" id="SSF161098">
    <property type="entry name" value="MetI-like"/>
    <property type="match status" value="1"/>
</dbReference>
<dbReference type="InterPro" id="IPR000515">
    <property type="entry name" value="MetI-like"/>
</dbReference>
<evidence type="ECO:0000256" key="3">
    <source>
        <dbReference type="ARBA" id="ARBA00022692"/>
    </source>
</evidence>
<keyword evidence="9" id="KW-1185">Reference proteome</keyword>
<keyword evidence="5 6" id="KW-0472">Membrane</keyword>
<evidence type="ECO:0000256" key="4">
    <source>
        <dbReference type="ARBA" id="ARBA00022989"/>
    </source>
</evidence>
<gene>
    <name evidence="8" type="primary">yteP_3</name>
    <name evidence="8" type="ORF">SK3146_00091</name>
</gene>
<proteinExistence type="inferred from homology"/>
<evidence type="ECO:0000256" key="6">
    <source>
        <dbReference type="RuleBase" id="RU363032"/>
    </source>
</evidence>
<feature type="transmembrane region" description="Helical" evidence="6">
    <location>
        <begin position="74"/>
        <end position="95"/>
    </location>
</feature>
<accession>A0ABY4RGG0</accession>
<evidence type="ECO:0000313" key="8">
    <source>
        <dbReference type="EMBL" id="UQZ80935.1"/>
    </source>
</evidence>
<dbReference type="PROSITE" id="PS50928">
    <property type="entry name" value="ABC_TM1"/>
    <property type="match status" value="1"/>
</dbReference>
<evidence type="ECO:0000256" key="5">
    <source>
        <dbReference type="ARBA" id="ARBA00023136"/>
    </source>
</evidence>
<dbReference type="PANTHER" id="PTHR43496">
    <property type="entry name" value="PROTEIN LPLB"/>
    <property type="match status" value="1"/>
</dbReference>
<keyword evidence="3 6" id="KW-0812">Transmembrane</keyword>
<dbReference type="PANTHER" id="PTHR43496:SF1">
    <property type="entry name" value="POLYGALACTURONAN_RHAMNOGALACTURONAN TRANSPORT SYSTEM PERMEASE PROTEIN YTEP"/>
    <property type="match status" value="1"/>
</dbReference>
<evidence type="ECO:0000256" key="1">
    <source>
        <dbReference type="ARBA" id="ARBA00004141"/>
    </source>
</evidence>
<dbReference type="Proteomes" id="UP001057134">
    <property type="component" value="Chromosome"/>
</dbReference>
<feature type="transmembrane region" description="Helical" evidence="6">
    <location>
        <begin position="107"/>
        <end position="131"/>
    </location>
</feature>
<dbReference type="EMBL" id="CP027059">
    <property type="protein sequence ID" value="UQZ80935.1"/>
    <property type="molecule type" value="Genomic_DNA"/>
</dbReference>
<feature type="transmembrane region" description="Helical" evidence="6">
    <location>
        <begin position="264"/>
        <end position="285"/>
    </location>
</feature>
<keyword evidence="4 6" id="KW-1133">Transmembrane helix</keyword>